<sequence length="221" mass="25641">MGIHRYFQSLSDLEGIYRCPGVFKYQEHSVASHSFKVAKIVQFLATVEDAHGKKIDWKAIYEKAINHDFSELFTGDIKTPVKYALPKLRELFSQVEESMTNDFLEHEFPAQFRKAYAERFKEGKDETLEGKILAVADKIDLLYESYGEIQKGNPEPLFVQIYKEALESILAFKELACVQYFIDVVLEEMMDDEITSHQQIKTTTEMLLEKTDYKSQTKPND</sequence>
<gene>
    <name evidence="1" type="ORF">GMB86_03460</name>
</gene>
<dbReference type="RefSeq" id="WP_155216870.1">
    <property type="nucleotide sequence ID" value="NZ_WNHB01000004.1"/>
</dbReference>
<dbReference type="Proteomes" id="UP000440978">
    <property type="component" value="Unassembled WGS sequence"/>
</dbReference>
<organism evidence="1 2">
    <name type="scientific">Terrilactibacillus tamarindi</name>
    <dbReference type="NCBI Taxonomy" id="2599694"/>
    <lineage>
        <taxon>Bacteria</taxon>
        <taxon>Bacillati</taxon>
        <taxon>Bacillota</taxon>
        <taxon>Bacilli</taxon>
        <taxon>Bacillales</taxon>
        <taxon>Bacillaceae</taxon>
        <taxon>Terrilactibacillus</taxon>
    </lineage>
</organism>
<keyword evidence="2" id="KW-1185">Reference proteome</keyword>
<protein>
    <submittedName>
        <fullName evidence="1">HD domain-containing protein</fullName>
    </submittedName>
</protein>
<proteinExistence type="predicted"/>
<dbReference type="Pfam" id="PF12917">
    <property type="entry name" value="YfbR-like"/>
    <property type="match status" value="1"/>
</dbReference>
<dbReference type="OrthoDB" id="9812744at2"/>
<dbReference type="AlphaFoldDB" id="A0A6N8CM37"/>
<dbReference type="SUPFAM" id="SSF109604">
    <property type="entry name" value="HD-domain/PDEase-like"/>
    <property type="match status" value="1"/>
</dbReference>
<evidence type="ECO:0000313" key="2">
    <source>
        <dbReference type="Proteomes" id="UP000440978"/>
    </source>
</evidence>
<reference evidence="1 2" key="1">
    <citation type="submission" date="2019-11" db="EMBL/GenBank/DDBJ databases">
        <title>Terrilactibacillus tamarindus sp. nov. BCM23-1 isolated from bark of Tamarindus indica.</title>
        <authorList>
            <person name="Kingkaew E."/>
            <person name="Tanasupawat S."/>
        </authorList>
    </citation>
    <scope>NUCLEOTIDE SEQUENCE [LARGE SCALE GENOMIC DNA]</scope>
    <source>
        <strain evidence="1 2">BCM23-1</strain>
    </source>
</reference>
<accession>A0A6N8CM37</accession>
<dbReference type="EMBL" id="WNHB01000004">
    <property type="protein sequence ID" value="MTT31072.1"/>
    <property type="molecule type" value="Genomic_DNA"/>
</dbReference>
<dbReference type="CDD" id="cd00077">
    <property type="entry name" value="HDc"/>
    <property type="match status" value="1"/>
</dbReference>
<dbReference type="InterPro" id="IPR003607">
    <property type="entry name" value="HD/PDEase_dom"/>
</dbReference>
<name>A0A6N8CM37_9BACI</name>
<comment type="caution">
    <text evidence="1">The sequence shown here is derived from an EMBL/GenBank/DDBJ whole genome shotgun (WGS) entry which is preliminary data.</text>
</comment>
<evidence type="ECO:0000313" key="1">
    <source>
        <dbReference type="EMBL" id="MTT31072.1"/>
    </source>
</evidence>
<dbReference type="Gene3D" id="1.10.3210.10">
    <property type="entry name" value="Hypothetical protein af1432"/>
    <property type="match status" value="1"/>
</dbReference>